<organism evidence="1 2">
    <name type="scientific">Candidatus Venteria ishoeyi</name>
    <dbReference type="NCBI Taxonomy" id="1899563"/>
    <lineage>
        <taxon>Bacteria</taxon>
        <taxon>Pseudomonadati</taxon>
        <taxon>Pseudomonadota</taxon>
        <taxon>Gammaproteobacteria</taxon>
        <taxon>Thiotrichales</taxon>
        <taxon>Thiotrichaceae</taxon>
        <taxon>Venteria</taxon>
    </lineage>
</organism>
<sequence>MLAAKAIETFSIQRLYIRSQFQACWPLRLLKRYQLKKNIDSQENKKIKLHYRSNILNQSNY</sequence>
<evidence type="ECO:0000313" key="2">
    <source>
        <dbReference type="Proteomes" id="UP000236724"/>
    </source>
</evidence>
<accession>A0A1H6F6S3</accession>
<dbReference type="Proteomes" id="UP000236724">
    <property type="component" value="Unassembled WGS sequence"/>
</dbReference>
<dbReference type="EMBL" id="FMSV02000086">
    <property type="protein sequence ID" value="SEH04714.1"/>
    <property type="molecule type" value="Genomic_DNA"/>
</dbReference>
<reference evidence="1 2" key="1">
    <citation type="submission" date="2016-10" db="EMBL/GenBank/DDBJ databases">
        <authorList>
            <person name="de Groot N.N."/>
        </authorList>
    </citation>
    <scope>NUCLEOTIDE SEQUENCE [LARGE SCALE GENOMIC DNA]</scope>
    <source>
        <strain evidence="1">MBHS1</strain>
    </source>
</reference>
<protein>
    <submittedName>
        <fullName evidence="1">Uncharacterized protein</fullName>
    </submittedName>
</protein>
<dbReference type="AlphaFoldDB" id="A0A1H6F6S3"/>
<keyword evidence="2" id="KW-1185">Reference proteome</keyword>
<evidence type="ECO:0000313" key="1">
    <source>
        <dbReference type="EMBL" id="SEH04714.1"/>
    </source>
</evidence>
<gene>
    <name evidence="1" type="ORF">MBHS_00563</name>
</gene>
<name>A0A1H6F6S3_9GAMM</name>
<proteinExistence type="predicted"/>